<dbReference type="Proteomes" id="UP001057580">
    <property type="component" value="Chromosome"/>
</dbReference>
<dbReference type="AlphaFoldDB" id="A0A9E7UA93"/>
<feature type="domain" description="HVO-0234-like beta-propeller" evidence="1">
    <location>
        <begin position="8"/>
        <end position="272"/>
    </location>
</feature>
<gene>
    <name evidence="2" type="ORF">N0B31_18000</name>
</gene>
<name>A0A9E7UA93_9EURY</name>
<organism evidence="2 3">
    <name type="scientific">Salinirubellus salinus</name>
    <dbReference type="NCBI Taxonomy" id="1364945"/>
    <lineage>
        <taxon>Archaea</taxon>
        <taxon>Methanobacteriati</taxon>
        <taxon>Methanobacteriota</taxon>
        <taxon>Stenosarchaea group</taxon>
        <taxon>Halobacteria</taxon>
        <taxon>Halobacteriales</taxon>
        <taxon>Natronomonadaceae</taxon>
        <taxon>Salinirubellus</taxon>
    </lineage>
</organism>
<keyword evidence="3" id="KW-1185">Reference proteome</keyword>
<proteinExistence type="predicted"/>
<dbReference type="GeneID" id="74944356"/>
<evidence type="ECO:0000259" key="1">
    <source>
        <dbReference type="Pfam" id="PF23366"/>
    </source>
</evidence>
<dbReference type="EMBL" id="CP104003">
    <property type="protein sequence ID" value="UWM54003.1"/>
    <property type="molecule type" value="Genomic_DNA"/>
</dbReference>
<evidence type="ECO:0000313" key="3">
    <source>
        <dbReference type="Proteomes" id="UP001057580"/>
    </source>
</evidence>
<dbReference type="RefSeq" id="WP_260592997.1">
    <property type="nucleotide sequence ID" value="NZ_CP104003.1"/>
</dbReference>
<evidence type="ECO:0000313" key="2">
    <source>
        <dbReference type="EMBL" id="UWM54003.1"/>
    </source>
</evidence>
<dbReference type="KEGG" id="ssai:N0B31_18000"/>
<accession>A0A9E7UA93</accession>
<dbReference type="InterPro" id="IPR056505">
    <property type="entry name" value="Beta-prop_HVO_0234"/>
</dbReference>
<dbReference type="Pfam" id="PF23366">
    <property type="entry name" value="Beta-prop_HVO_0234"/>
    <property type="match status" value="1"/>
</dbReference>
<reference evidence="2" key="1">
    <citation type="submission" date="2022-09" db="EMBL/GenBank/DDBJ databases">
        <title>Diverse halophilic archaea isolated from saline environments.</title>
        <authorList>
            <person name="Cui H.-L."/>
        </authorList>
    </citation>
    <scope>NUCLEOTIDE SEQUENCE</scope>
    <source>
        <strain evidence="2">ZS-35-S2</strain>
    </source>
</reference>
<sequence>MSAEKDITLDEKRVYGAKQAETELFVACGVGLLRVSVSDALVGEFGLVHRGDVRDVAASDGVLVVATDEDVLLGVADGAEGDVTFEATGFGPAVAVSARGGPTASDGGRIARYVDGAWETTAELGGVRALDADLVAAAGGVHRLDGTPLGLPGARDVDAAGTPLAATDDGLYYLGNGWMRAVESAAGGFRVVSSDDTGERAHAAGEVLYERGGEGLDADWTPVDVPGEVVDIAHAETTYAVTREGTLWAFDPAESVWRDRTLGMPDVRALAVVPRTA</sequence>
<protein>
    <recommendedName>
        <fullName evidence="1">HVO-0234-like beta-propeller domain-containing protein</fullName>
    </recommendedName>
</protein>